<keyword evidence="2" id="KW-0012">Acyltransferase</keyword>
<keyword evidence="5" id="KW-1185">Reference proteome</keyword>
<evidence type="ECO:0000256" key="1">
    <source>
        <dbReference type="ARBA" id="ARBA00022679"/>
    </source>
</evidence>
<dbReference type="NCBIfam" id="NF005293">
    <property type="entry name" value="PRK06816.1"/>
    <property type="match status" value="1"/>
</dbReference>
<gene>
    <name evidence="4" type="ORF">dnl_47130</name>
</gene>
<evidence type="ECO:0000259" key="3">
    <source>
        <dbReference type="Pfam" id="PF08541"/>
    </source>
</evidence>
<keyword evidence="1" id="KW-0808">Transferase</keyword>
<dbReference type="GO" id="GO:0044550">
    <property type="term" value="P:secondary metabolite biosynthetic process"/>
    <property type="evidence" value="ECO:0007669"/>
    <property type="project" value="TreeGrafter"/>
</dbReference>
<feature type="domain" description="Beta-ketoacyl-[acyl-carrier-protein] synthase III C-terminal" evidence="3">
    <location>
        <begin position="287"/>
        <end position="364"/>
    </location>
</feature>
<evidence type="ECO:0000313" key="5">
    <source>
        <dbReference type="Proteomes" id="UP000663720"/>
    </source>
</evidence>
<protein>
    <submittedName>
        <fullName evidence="4">3-oxoacyl-[acyl-carrier-protein] synthase III C-terminal domain-containing protein</fullName>
    </submittedName>
</protein>
<name>A0A975BB24_9BACT</name>
<dbReference type="RefSeq" id="WP_207688280.1">
    <property type="nucleotide sequence ID" value="NZ_CP061799.1"/>
</dbReference>
<organism evidence="4 5">
    <name type="scientific">Desulfonema limicola</name>
    <dbReference type="NCBI Taxonomy" id="45656"/>
    <lineage>
        <taxon>Bacteria</taxon>
        <taxon>Pseudomonadati</taxon>
        <taxon>Thermodesulfobacteriota</taxon>
        <taxon>Desulfobacteria</taxon>
        <taxon>Desulfobacterales</taxon>
        <taxon>Desulfococcaceae</taxon>
        <taxon>Desulfonema</taxon>
    </lineage>
</organism>
<accession>A0A975BB24</accession>
<dbReference type="InterPro" id="IPR013747">
    <property type="entry name" value="ACP_syn_III_C"/>
</dbReference>
<dbReference type="SUPFAM" id="SSF53901">
    <property type="entry name" value="Thiolase-like"/>
    <property type="match status" value="2"/>
</dbReference>
<proteinExistence type="predicted"/>
<evidence type="ECO:0000256" key="2">
    <source>
        <dbReference type="ARBA" id="ARBA00023315"/>
    </source>
</evidence>
<dbReference type="PANTHER" id="PTHR34069:SF3">
    <property type="entry name" value="ACYL-COA:ACYL-COA ALKYLTRANSFERASE"/>
    <property type="match status" value="1"/>
</dbReference>
<dbReference type="EMBL" id="CP061799">
    <property type="protein sequence ID" value="QTA82339.1"/>
    <property type="molecule type" value="Genomic_DNA"/>
</dbReference>
<dbReference type="CDD" id="cd00827">
    <property type="entry name" value="init_cond_enzymes"/>
    <property type="match status" value="1"/>
</dbReference>
<dbReference type="PANTHER" id="PTHR34069">
    <property type="entry name" value="3-OXOACYL-[ACYL-CARRIER-PROTEIN] SYNTHASE 3"/>
    <property type="match status" value="1"/>
</dbReference>
<dbReference type="GO" id="GO:0016746">
    <property type="term" value="F:acyltransferase activity"/>
    <property type="evidence" value="ECO:0007669"/>
    <property type="project" value="UniProtKB-KW"/>
</dbReference>
<sequence>MDVFINDIAAFLPNNPVANEDIENVIGKINNLSSKARRIVLKNNQIKTRYYALDPETGSLTHNNAGMTAEAVKKLNPYPGFNTDQIQCLCCGTTTPDLIMPGFGLMVLGELGIPECDAVTTSGICISGMTALKYAFMNVASQMSENAAATGSELASSFFRSNYLTPYINEQDESGLEKKPIRAFDADFLRWMLSDGAGAAFLSNKQNKDHISLKIEWIDHISLAGALDTCMYCGGVKQEDGSIIGWRDTERIDQASKPYRMSVRQDIKLLDKEIVSSMGHVLSRIIEKRSLKPEHIDWFLPHYSSAYFRPKFYDEMKRINFEIPYEKWFTNLSEKGNTGSAAIYIILEEIFHSGKLKKGEKLLCFIPESGRFSHCFMLLTVV</sequence>
<dbReference type="InterPro" id="IPR016039">
    <property type="entry name" value="Thiolase-like"/>
</dbReference>
<dbReference type="Pfam" id="PF08541">
    <property type="entry name" value="ACP_syn_III_C"/>
    <property type="match status" value="1"/>
</dbReference>
<dbReference type="KEGG" id="dli:dnl_47130"/>
<dbReference type="Proteomes" id="UP000663720">
    <property type="component" value="Chromosome"/>
</dbReference>
<evidence type="ECO:0000313" key="4">
    <source>
        <dbReference type="EMBL" id="QTA82339.1"/>
    </source>
</evidence>
<reference evidence="4" key="1">
    <citation type="journal article" date="2021" name="Microb. Physiol.">
        <title>Proteogenomic Insights into the Physiology of Marine, Sulfate-Reducing, Filamentous Desulfonema limicola and Desulfonema magnum.</title>
        <authorList>
            <person name="Schnaars V."/>
            <person name="Wohlbrand L."/>
            <person name="Scheve S."/>
            <person name="Hinrichs C."/>
            <person name="Reinhardt R."/>
            <person name="Rabus R."/>
        </authorList>
    </citation>
    <scope>NUCLEOTIDE SEQUENCE</scope>
    <source>
        <strain evidence="4">5ac10</strain>
    </source>
</reference>
<dbReference type="Gene3D" id="3.40.47.10">
    <property type="match status" value="2"/>
</dbReference>
<dbReference type="AlphaFoldDB" id="A0A975BB24"/>